<protein>
    <submittedName>
        <fullName evidence="1">Uncharacterized protein</fullName>
    </submittedName>
</protein>
<organism evidence="1 2">
    <name type="scientific">Janibacter limosus</name>
    <dbReference type="NCBI Taxonomy" id="53458"/>
    <lineage>
        <taxon>Bacteria</taxon>
        <taxon>Bacillati</taxon>
        <taxon>Actinomycetota</taxon>
        <taxon>Actinomycetes</taxon>
        <taxon>Micrococcales</taxon>
        <taxon>Intrasporangiaceae</taxon>
        <taxon>Janibacter</taxon>
    </lineage>
</organism>
<dbReference type="EMBL" id="CP087977">
    <property type="protein sequence ID" value="UUZ44054.1"/>
    <property type="molecule type" value="Genomic_DNA"/>
</dbReference>
<sequence length="161" mass="17425">MGAALEAIGLGGLHGGPGYVIGSVLLLRAEALEQVGGPDESFFLYAEETDWARRAHDLGWRHALVPEVTARHLGAATSSDPGRRDAHFHASQERYHRKHFGSLGWQVTRAAVIVGSGARALLLRNERAQAARDRVLRYMRGPIRVESDLLGGAPTTASEQP</sequence>
<gene>
    <name evidence="1" type="ORF">LP422_15655</name>
</gene>
<evidence type="ECO:0000313" key="1">
    <source>
        <dbReference type="EMBL" id="UUZ44054.1"/>
    </source>
</evidence>
<reference evidence="1" key="1">
    <citation type="submission" date="2021-11" db="EMBL/GenBank/DDBJ databases">
        <title>Study of the species diversity of bacterial strains isolated from a unique natural object - Shulgan-Tash cave (Bashkiria).</title>
        <authorList>
            <person name="Sazanova A.L."/>
            <person name="Chirak E.R."/>
            <person name="Safronova V.I."/>
        </authorList>
    </citation>
    <scope>NUCLEOTIDE SEQUENCE</scope>
    <source>
        <strain evidence="1">P1</strain>
    </source>
</reference>
<dbReference type="Proteomes" id="UP001059663">
    <property type="component" value="Chromosome"/>
</dbReference>
<accession>A0AC61U217</accession>
<proteinExistence type="predicted"/>
<evidence type="ECO:0000313" key="2">
    <source>
        <dbReference type="Proteomes" id="UP001059663"/>
    </source>
</evidence>
<name>A0AC61U217_9MICO</name>